<name>A0ACC0JJT9_CHOFU</name>
<dbReference type="EMBL" id="CM046104">
    <property type="protein sequence ID" value="KAI8424407.1"/>
    <property type="molecule type" value="Genomic_DNA"/>
</dbReference>
<protein>
    <submittedName>
        <fullName evidence="1">Uncharacterized protein</fullName>
    </submittedName>
</protein>
<sequence length="2285" mass="256831">MNGYTKTNGHSYDMEDGSVFLFTSESVGEGHPDKMCDQISDAILDAHLRQDPNAKVACETVTKTGMVLLCGEITSKANVDYQKVVRETVKHIGYDDSSKGFDWRTLNLLLAIEEQSVNIANAFESREEIDIGAGDQKLDLKLFEFKYLILMGMLGSGFDYKTCSVMLALDQQSPNIAAGVHENRNEEEVGAGDQGLMFGYATDETEECMPLTVVLAHKLNQKIADLRRNGEFWWARPDSKTQITLETLREEIKEKVIKEVIPAQYIDEKTVVHINPCGLFIIGGPQSDAGLTGRKIIVDTYGGWGAHGGGAFSGKDFTKVDRSAAYAARWVAKSLVKAGLCRRCMVQVAYAIGVAEPLSITVFDYGTSHKTQQELLRIAPTSKINLSFYGSARRHCSQYQVRIALFEPQHHIRGIRPSVQDDRAVSKARLLLHGLDEALVNTTSMECSRNIAEFNTVLKQVYNKSIVTGIAKSNINVPDSSTSENMHVQRILDETITEDHQEEAGEKSNEVFISKSPNVSLPPDSIVDNTKNSETIIVDTVTDKSIARLNEGNNRVQKKAVILKEKDWDADLRALAIASVAKSNINVPDSSTSENMHVQHDKSKQPYGIGGGVPDAASTLTPPRPGRRPPAALCDITGTGRLINPKLTCAAGASSDMGSEHYCLRWNNHQSNLLGVFSQLLHDESLVDVTLACSEGASIRAHKVKGLAEMTTLSAAGIDTRNVPEPMEECQSQDTKECQEPHERLDGGVKWERDERRDAKDMRDARDREGKDPRDTRDTRVRENRESRDIRDHRLDREPRDLREHRDHREVRESREPRESRDLREPREPREHREPQDPRDLREVPRDLRDNRDRDSKEATEASPPRISPLLSVRRFRSEASVERLLPTHPALPKDEPPDEPMRPSSPEDDTVSIRSNGAQNDNIGINMTINSHGGVLGTRYSPVEQRLSSLKKEVDWDRSNEDKAGESSSDYRIQHESEYEGSARVRIEEGERGYPCIHCGAAFPHQSKLTRHILTTHTLDTLKYRDAILSRPLGLPLMAQFADSPYMSMPTEESPIDLDLGPVEPGNVVLCKFCGKSFPDVSSLIAHLPVHTGDRPFKCEFCGKAFKLRHHMKDHCRVHTVVSGYDMRFAEHPKSHSAAKPHCYADLVAVAGIAGVPIAKVIVTTSDYIPICLVSEPLKTKIFDMICNSKIVFTKLLVCFLLSGVRGRSWASHHDTTTSTTQTTPTTSPVPKNFHNDPLIVETKSGLVKGYAKTVMGREVHIFTGIPFAKPPLGPLRFRKPVAIEPWHGVLEATAMPNSCYQERYEYFPGFEGEEMWNPNTNISEDCLYLNIWVPQHLRVRHHQDKPLTERPKVPILVWIYGGGYMSGTATLDLYKADIMASSSDVIVASMQYRVGAFGFLYLNKFFSPGSEEAPGNMGLWDQQLAIRWIKENAKAFGGDPELITLFGESAGGGSVSLHMLSPEMKGLFKRGILQSGTLNAPWSWMTGERAQGIGKALVDDCNCNSSLLAADPSLVMDCMRGVDAKTISVQQWNSYTGILGFPSAPTVDGVFLPKDPDTMMKEGSFHNTEVLLGSNQDEGTYFLLYDFLDYFEKDGPSFLQREKFLEIVQTIFKDFSDIKREAIVFQYTDWEEITDGYLNQKMIADIVGDYFFVCPTNYFAEVLADSGVDVYYYYFTHRTSTSLWGEWMGVMHGDEMEYVFGHPLNMSLHKPNKPDEKWPLYSKASPHYYTYTADGTSGPAGPRGPRASACAFWNDFLNKLNELEHVPCDGAVTGPYSSVAGTTLPFSLLLKVETYLRRNVNPIQKCVCSILMKLVGLVFLVIFAVGAYIIMMRVLQNTDNNLSTGIYIVSGNRQTSNVSVEQDDLEIYIRLKNKTKHSITKREKRNAINDETFDDIKFNKAKDVIIKYDTICKENNQDKICKDLVEKLKMVIDDDQKKTVLHKDTHDTKNMQDSFSKTPKEVTKRETKPIVFGRNTKQASTPSVQSHRKSFKGCSESSFSCGNNNNMQSTCFTKEQRCNNIVNCPNHKDEVECNMLAPSLHEKPNLALENRLFGRNKRFLVKGHPYRLMFYGNRRKRHDNEFNGDESSFKNSNFVYADGKLIICEKWKCQYGQIANIGKIERVKKFVRASAKEEKMHIESSQNLACRNIFNQSFKVTVFSVSKNLPTIHPKQECPGFKCKSGIFKCLPSKRICDKIIDCLGGEDEMNCDFMRSANMVEEKIAFNTNQSNLEFKTNETGPHSDLDVQEMKPVPVKKPVTDSSEELNNSHAQYLMDKLIFIKSKR</sequence>
<evidence type="ECO:0000313" key="2">
    <source>
        <dbReference type="Proteomes" id="UP001064048"/>
    </source>
</evidence>
<proteinExistence type="predicted"/>
<accession>A0ACC0JJT9</accession>
<reference evidence="1 2" key="1">
    <citation type="journal article" date="2022" name="Genome Biol. Evol.">
        <title>The Spruce Budworm Genome: Reconstructing the Evolutionary History of Antifreeze Proteins.</title>
        <authorList>
            <person name="Beliveau C."/>
            <person name="Gagne P."/>
            <person name="Picq S."/>
            <person name="Vernygora O."/>
            <person name="Keeling C.I."/>
            <person name="Pinkney K."/>
            <person name="Doucet D."/>
            <person name="Wen F."/>
            <person name="Johnston J.S."/>
            <person name="Maaroufi H."/>
            <person name="Boyle B."/>
            <person name="Laroche J."/>
            <person name="Dewar K."/>
            <person name="Juretic N."/>
            <person name="Blackburn G."/>
            <person name="Nisole A."/>
            <person name="Brunet B."/>
            <person name="Brandao M."/>
            <person name="Lumley L."/>
            <person name="Duan J."/>
            <person name="Quan G."/>
            <person name="Lucarotti C.J."/>
            <person name="Roe A.D."/>
            <person name="Sperling F.A.H."/>
            <person name="Levesque R.C."/>
            <person name="Cusson M."/>
        </authorList>
    </citation>
    <scope>NUCLEOTIDE SEQUENCE [LARGE SCALE GENOMIC DNA]</scope>
    <source>
        <strain evidence="1">Glfc:IPQL:Cfum</strain>
    </source>
</reference>
<organism evidence="1 2">
    <name type="scientific">Choristoneura fumiferana</name>
    <name type="common">Spruce budworm moth</name>
    <name type="synonym">Archips fumiferana</name>
    <dbReference type="NCBI Taxonomy" id="7141"/>
    <lineage>
        <taxon>Eukaryota</taxon>
        <taxon>Metazoa</taxon>
        <taxon>Ecdysozoa</taxon>
        <taxon>Arthropoda</taxon>
        <taxon>Hexapoda</taxon>
        <taxon>Insecta</taxon>
        <taxon>Pterygota</taxon>
        <taxon>Neoptera</taxon>
        <taxon>Endopterygota</taxon>
        <taxon>Lepidoptera</taxon>
        <taxon>Glossata</taxon>
        <taxon>Ditrysia</taxon>
        <taxon>Tortricoidea</taxon>
        <taxon>Tortricidae</taxon>
        <taxon>Tortricinae</taxon>
        <taxon>Choristoneura</taxon>
    </lineage>
</organism>
<comment type="caution">
    <text evidence="1">The sequence shown here is derived from an EMBL/GenBank/DDBJ whole genome shotgun (WGS) entry which is preliminary data.</text>
</comment>
<evidence type="ECO:0000313" key="1">
    <source>
        <dbReference type="EMBL" id="KAI8424407.1"/>
    </source>
</evidence>
<dbReference type="Proteomes" id="UP001064048">
    <property type="component" value="Chromosome 4"/>
</dbReference>
<keyword evidence="2" id="KW-1185">Reference proteome</keyword>
<gene>
    <name evidence="1" type="ORF">MSG28_002920</name>
</gene>